<dbReference type="Proteomes" id="UP000078200">
    <property type="component" value="Unassembled WGS sequence"/>
</dbReference>
<protein>
    <submittedName>
        <fullName evidence="2">Uncharacterized protein</fullName>
    </submittedName>
</protein>
<organism evidence="2 3">
    <name type="scientific">Glossina austeni</name>
    <name type="common">Savannah tsetse fly</name>
    <dbReference type="NCBI Taxonomy" id="7395"/>
    <lineage>
        <taxon>Eukaryota</taxon>
        <taxon>Metazoa</taxon>
        <taxon>Ecdysozoa</taxon>
        <taxon>Arthropoda</taxon>
        <taxon>Hexapoda</taxon>
        <taxon>Insecta</taxon>
        <taxon>Pterygota</taxon>
        <taxon>Neoptera</taxon>
        <taxon>Endopterygota</taxon>
        <taxon>Diptera</taxon>
        <taxon>Brachycera</taxon>
        <taxon>Muscomorpha</taxon>
        <taxon>Hippoboscoidea</taxon>
        <taxon>Glossinidae</taxon>
        <taxon>Glossina</taxon>
    </lineage>
</organism>
<keyword evidence="1" id="KW-0812">Transmembrane</keyword>
<evidence type="ECO:0000256" key="1">
    <source>
        <dbReference type="SAM" id="Phobius"/>
    </source>
</evidence>
<dbReference type="VEuPathDB" id="VectorBase:GAUT044051"/>
<sequence length="126" mass="13894">MAKKYEAFPELLTPRIITMKTQNQDMNRPTTNCQFGAPMPSSIIDQYAVEMLAVGSHILVSKWQIRLNSTNITKIQSKMICTVAAVMVGICASVYIESLCVAPNRLLTVGSPLKTASPTKSVKYKQ</sequence>
<keyword evidence="1" id="KW-0472">Membrane</keyword>
<keyword evidence="1" id="KW-1133">Transmembrane helix</keyword>
<dbReference type="EnsemblMetazoa" id="GAUT044051-RA">
    <property type="protein sequence ID" value="GAUT044051-PA"/>
    <property type="gene ID" value="GAUT044051"/>
</dbReference>
<reference evidence="2" key="1">
    <citation type="submission" date="2020-05" db="UniProtKB">
        <authorList>
            <consortium name="EnsemblMetazoa"/>
        </authorList>
    </citation>
    <scope>IDENTIFICATION</scope>
    <source>
        <strain evidence="2">TTRI</strain>
    </source>
</reference>
<dbReference type="AlphaFoldDB" id="A0A1A9VQ64"/>
<evidence type="ECO:0000313" key="3">
    <source>
        <dbReference type="Proteomes" id="UP000078200"/>
    </source>
</evidence>
<evidence type="ECO:0000313" key="2">
    <source>
        <dbReference type="EnsemblMetazoa" id="GAUT044051-PA"/>
    </source>
</evidence>
<name>A0A1A9VQ64_GLOAU</name>
<accession>A0A1A9VQ64</accession>
<proteinExistence type="predicted"/>
<keyword evidence="3" id="KW-1185">Reference proteome</keyword>
<feature type="transmembrane region" description="Helical" evidence="1">
    <location>
        <begin position="79"/>
        <end position="96"/>
    </location>
</feature>